<dbReference type="Proteomes" id="UP000494256">
    <property type="component" value="Unassembled WGS sequence"/>
</dbReference>
<accession>A0A8S0ZEZ9</accession>
<dbReference type="EMBL" id="CADEBD010000287">
    <property type="protein sequence ID" value="CAB3230272.1"/>
    <property type="molecule type" value="Genomic_DNA"/>
</dbReference>
<organism evidence="1 2">
    <name type="scientific">Arctia plantaginis</name>
    <name type="common">Wood tiger moth</name>
    <name type="synonym">Phalaena plantaginis</name>
    <dbReference type="NCBI Taxonomy" id="874455"/>
    <lineage>
        <taxon>Eukaryota</taxon>
        <taxon>Metazoa</taxon>
        <taxon>Ecdysozoa</taxon>
        <taxon>Arthropoda</taxon>
        <taxon>Hexapoda</taxon>
        <taxon>Insecta</taxon>
        <taxon>Pterygota</taxon>
        <taxon>Neoptera</taxon>
        <taxon>Endopterygota</taxon>
        <taxon>Lepidoptera</taxon>
        <taxon>Glossata</taxon>
        <taxon>Ditrysia</taxon>
        <taxon>Noctuoidea</taxon>
        <taxon>Erebidae</taxon>
        <taxon>Arctiinae</taxon>
        <taxon>Arctia</taxon>
    </lineage>
</organism>
<gene>
    <name evidence="1" type="ORF">APLA_LOCUS4506</name>
</gene>
<protein>
    <submittedName>
        <fullName evidence="1">Uncharacterized protein</fullName>
    </submittedName>
</protein>
<comment type="caution">
    <text evidence="1">The sequence shown here is derived from an EMBL/GenBank/DDBJ whole genome shotgun (WGS) entry which is preliminary data.</text>
</comment>
<evidence type="ECO:0000313" key="1">
    <source>
        <dbReference type="EMBL" id="CAB3230272.1"/>
    </source>
</evidence>
<name>A0A8S0ZEZ9_ARCPL</name>
<evidence type="ECO:0000313" key="2">
    <source>
        <dbReference type="Proteomes" id="UP000494256"/>
    </source>
</evidence>
<dbReference type="OrthoDB" id="6766427at2759"/>
<reference evidence="1 2" key="1">
    <citation type="submission" date="2020-04" db="EMBL/GenBank/DDBJ databases">
        <authorList>
            <person name="Wallbank WR R."/>
            <person name="Pardo Diaz C."/>
            <person name="Kozak K."/>
            <person name="Martin S."/>
            <person name="Jiggins C."/>
            <person name="Moest M."/>
            <person name="Warren A I."/>
            <person name="Byers J.R.P. K."/>
            <person name="Montejo-Kovacevich G."/>
            <person name="Yen C E."/>
        </authorList>
    </citation>
    <scope>NUCLEOTIDE SEQUENCE [LARGE SCALE GENOMIC DNA]</scope>
</reference>
<proteinExistence type="predicted"/>
<dbReference type="AlphaFoldDB" id="A0A8S0ZEZ9"/>
<sequence>MCLNTERRTCVECVRSRAQRAGTAGLRRFGRVRLRSGVFARSLGCARVGCTPSHRYISLHSLPTPTHHPDRINLAYLLTSQVRTYVASPPVRTPRFDGKVYEQRIAIKDDYLLQREGS</sequence>